<dbReference type="OrthoDB" id="5526158at2"/>
<evidence type="ECO:0000313" key="2">
    <source>
        <dbReference type="EMBL" id="SMO38935.1"/>
    </source>
</evidence>
<dbReference type="PROSITE" id="PS51257">
    <property type="entry name" value="PROKAR_LIPOPROTEIN"/>
    <property type="match status" value="1"/>
</dbReference>
<evidence type="ECO:0008006" key="4">
    <source>
        <dbReference type="Google" id="ProtNLM"/>
    </source>
</evidence>
<name>A0A521AVV5_9FLAO</name>
<accession>A0A521AVV5</accession>
<evidence type="ECO:0000313" key="3">
    <source>
        <dbReference type="Proteomes" id="UP000319267"/>
    </source>
</evidence>
<dbReference type="RefSeq" id="WP_142479053.1">
    <property type="nucleotide sequence ID" value="NZ_CP043612.1"/>
</dbReference>
<proteinExistence type="predicted"/>
<reference evidence="2 3" key="1">
    <citation type="submission" date="2017-05" db="EMBL/GenBank/DDBJ databases">
        <authorList>
            <person name="Varghese N."/>
            <person name="Submissions S."/>
        </authorList>
    </citation>
    <scope>NUCLEOTIDE SEQUENCE [LARGE SCALE GENOMIC DNA]</scope>
    <source>
        <strain evidence="2 3">DSM 29982</strain>
    </source>
</reference>
<dbReference type="AlphaFoldDB" id="A0A521AVV5"/>
<feature type="signal peptide" evidence="1">
    <location>
        <begin position="1"/>
        <end position="19"/>
    </location>
</feature>
<dbReference type="Proteomes" id="UP000319267">
    <property type="component" value="Unassembled WGS sequence"/>
</dbReference>
<organism evidence="2 3">
    <name type="scientific">Flavobacterium nitrogenifigens</name>
    <dbReference type="NCBI Taxonomy" id="1617283"/>
    <lineage>
        <taxon>Bacteria</taxon>
        <taxon>Pseudomonadati</taxon>
        <taxon>Bacteroidota</taxon>
        <taxon>Flavobacteriia</taxon>
        <taxon>Flavobacteriales</taxon>
        <taxon>Flavobacteriaceae</taxon>
        <taxon>Flavobacterium</taxon>
    </lineage>
</organism>
<keyword evidence="1" id="KW-0732">Signal</keyword>
<evidence type="ECO:0000256" key="1">
    <source>
        <dbReference type="SAM" id="SignalP"/>
    </source>
</evidence>
<gene>
    <name evidence="2" type="ORF">SAMN06265220_101477</name>
</gene>
<sequence>MKKLSFILFVLSLMFISCNNDDSSTTQEQEKAKLDRMYEEITQLSGINTQQCTDPNDWGVASIPTTTVCGGNSYIIYSKKTDTKVFLDKVKAYAQSYADFNKKWNIIMLCDNMVVQPTGVKCVDGKPQLSYDIVLH</sequence>
<protein>
    <recommendedName>
        <fullName evidence="4">Lipoprotein</fullName>
    </recommendedName>
</protein>
<dbReference type="EMBL" id="FXTQ01000001">
    <property type="protein sequence ID" value="SMO38935.1"/>
    <property type="molecule type" value="Genomic_DNA"/>
</dbReference>
<feature type="chain" id="PRO_5022214064" description="Lipoprotein" evidence="1">
    <location>
        <begin position="20"/>
        <end position="136"/>
    </location>
</feature>
<keyword evidence="3" id="KW-1185">Reference proteome</keyword>